<keyword evidence="1" id="KW-0472">Membrane</keyword>
<feature type="transmembrane region" description="Helical" evidence="1">
    <location>
        <begin position="48"/>
        <end position="66"/>
    </location>
</feature>
<evidence type="ECO:0000256" key="1">
    <source>
        <dbReference type="SAM" id="Phobius"/>
    </source>
</evidence>
<gene>
    <name evidence="2" type="ORF">LYSHEL_26620</name>
</gene>
<organism evidence="2 3">
    <name type="scientific">Lysobacter helvus</name>
    <dbReference type="NCBI Taxonomy" id="2675059"/>
    <lineage>
        <taxon>Bacteria</taxon>
        <taxon>Pseudomonadati</taxon>
        <taxon>Pseudomonadota</taxon>
        <taxon>Gammaproteobacteria</taxon>
        <taxon>Lysobacterales</taxon>
        <taxon>Lysobacteraceae</taxon>
        <taxon>Lysobacter</taxon>
    </lineage>
</organism>
<keyword evidence="3" id="KW-1185">Reference proteome</keyword>
<accession>A0ABM7QGE0</accession>
<feature type="transmembrane region" description="Helical" evidence="1">
    <location>
        <begin position="7"/>
        <end position="28"/>
    </location>
</feature>
<evidence type="ECO:0000313" key="2">
    <source>
        <dbReference type="EMBL" id="BCT96791.1"/>
    </source>
</evidence>
<dbReference type="Proteomes" id="UP000680514">
    <property type="component" value="Chromosome"/>
</dbReference>
<keyword evidence="1" id="KW-0812">Transmembrane</keyword>
<keyword evidence="1" id="KW-1133">Transmembrane helix</keyword>
<protein>
    <submittedName>
        <fullName evidence="2">Uncharacterized protein</fullName>
    </submittedName>
</protein>
<dbReference type="EMBL" id="AP024546">
    <property type="protein sequence ID" value="BCT96791.1"/>
    <property type="molecule type" value="Genomic_DNA"/>
</dbReference>
<evidence type="ECO:0000313" key="3">
    <source>
        <dbReference type="Proteomes" id="UP000680514"/>
    </source>
</evidence>
<proteinExistence type="predicted"/>
<reference evidence="2 3" key="1">
    <citation type="submission" date="2021-03" db="EMBL/GenBank/DDBJ databases">
        <title>Complete Genome Sequences of Two Lysobacter Strains Isolated from Sea Water (Lysobacter caseinilyticus) and Soil (Lysobacter helvus) in South Korea.</title>
        <authorList>
            <person name="Watanabe Y."/>
            <person name="Arakawa K."/>
        </authorList>
    </citation>
    <scope>NUCLEOTIDE SEQUENCE [LARGE SCALE GENOMIC DNA]</scope>
    <source>
        <strain evidence="2 3">D10</strain>
    </source>
</reference>
<name>A0ABM7QGE0_9GAMM</name>
<sequence length="71" mass="7908">MRKDWSVAGWVMAVAGLLLVVIFRQAWISAHRSGYPIFSVASWEHMKWWLLVAAVMLIGALVSMFADGGSE</sequence>